<protein>
    <submittedName>
        <fullName evidence="1">Uncharacterized protein</fullName>
    </submittedName>
</protein>
<sequence length="459" mass="53124">MVNTIPSFLQDKNIKKGSENKRHTSVGGIYVFVSFDIVGSTQYKTISNDWYQITKKFYEDSIIELNKSEFVHWKSIGDEVVFYKRLVQEDLESIHELPKKVFTIMNTVRDGIFKEYPHSKMLLSLKGTMWIDNIKSLGEERDEHFQSYIIEQKQNLYENDSEGNSKIIDFLGAGIDLGFRLRSETQKNQLVVSAELVYLIIKVEQKEHLVKGLSIDKSEYKISETKTLKGIWYSRPYPVIFYRDDWGNSVFEYDEVIKEFKTDKIEEFVPRVFADLGRDKVLDEFLNIIKESQTIKKLPPTPLAFHVVLMHFSNDLKKILFYKRGDGKNNSDKYDFGCVHLKSNLELEVSLNNYYKNALGTADYDILTDSSNHPVPLSIFTYTNSSGNLINGLIFCARLNKDIEVADLSVRGYSKIEWRDVDEVIGKTDQDNKLFEGSVSNIKKARELLQGFHDGMESM</sequence>
<evidence type="ECO:0000313" key="2">
    <source>
        <dbReference type="Proteomes" id="UP000439678"/>
    </source>
</evidence>
<name>A0A6A8UF97_STRSL</name>
<reference evidence="1 2" key="1">
    <citation type="journal article" date="2019" name="Nat. Med.">
        <title>A library of human gut bacterial isolates paired with longitudinal multiomics data enables mechanistic microbiome research.</title>
        <authorList>
            <person name="Poyet M."/>
            <person name="Groussin M."/>
            <person name="Gibbons S.M."/>
            <person name="Avila-Pacheco J."/>
            <person name="Jiang X."/>
            <person name="Kearney S.M."/>
            <person name="Perrotta A.R."/>
            <person name="Berdy B."/>
            <person name="Zhao S."/>
            <person name="Lieberman T.D."/>
            <person name="Swanson P.K."/>
            <person name="Smith M."/>
            <person name="Roesemann S."/>
            <person name="Alexander J.E."/>
            <person name="Rich S.A."/>
            <person name="Livny J."/>
            <person name="Vlamakis H."/>
            <person name="Clish C."/>
            <person name="Bullock K."/>
            <person name="Deik A."/>
            <person name="Scott J."/>
            <person name="Pierce K.A."/>
            <person name="Xavier R.J."/>
            <person name="Alm E.J."/>
        </authorList>
    </citation>
    <scope>NUCLEOTIDE SEQUENCE [LARGE SCALE GENOMIC DNA]</scope>
    <source>
        <strain evidence="1 2">BIOML-A4</strain>
    </source>
</reference>
<accession>A0A6A8UF97</accession>
<proteinExistence type="predicted"/>
<dbReference type="Proteomes" id="UP000439678">
    <property type="component" value="Unassembled WGS sequence"/>
</dbReference>
<comment type="caution">
    <text evidence="1">The sequence shown here is derived from an EMBL/GenBank/DDBJ whole genome shotgun (WGS) entry which is preliminary data.</text>
</comment>
<dbReference type="EMBL" id="WMYO01000009">
    <property type="protein sequence ID" value="MTR28480.1"/>
    <property type="molecule type" value="Genomic_DNA"/>
</dbReference>
<evidence type="ECO:0000313" key="1">
    <source>
        <dbReference type="EMBL" id="MTR28480.1"/>
    </source>
</evidence>
<dbReference type="AlphaFoldDB" id="A0A6A8UF97"/>
<organism evidence="1 2">
    <name type="scientific">Streptococcus salivarius</name>
    <dbReference type="NCBI Taxonomy" id="1304"/>
    <lineage>
        <taxon>Bacteria</taxon>
        <taxon>Bacillati</taxon>
        <taxon>Bacillota</taxon>
        <taxon>Bacilli</taxon>
        <taxon>Lactobacillales</taxon>
        <taxon>Streptococcaceae</taxon>
        <taxon>Streptococcus</taxon>
    </lineage>
</organism>
<gene>
    <name evidence="1" type="ORF">GMC65_09005</name>
</gene>
<dbReference type="RefSeq" id="WP_148513003.1">
    <property type="nucleotide sequence ID" value="NZ_CABIZY010000008.1"/>
</dbReference>